<feature type="compositionally biased region" description="Polar residues" evidence="1">
    <location>
        <begin position="1"/>
        <end position="11"/>
    </location>
</feature>
<reference evidence="2" key="1">
    <citation type="submission" date="2025-08" db="UniProtKB">
        <authorList>
            <consortium name="Ensembl"/>
        </authorList>
    </citation>
    <scope>IDENTIFICATION</scope>
</reference>
<dbReference type="OMA" id="MAHKYSH"/>
<dbReference type="Ensembl" id="ENSCABT00000030975.1">
    <property type="protein sequence ID" value="ENSCABP00000028270.1"/>
    <property type="gene ID" value="ENSCABG00000020761.1"/>
</dbReference>
<evidence type="ECO:0000313" key="2">
    <source>
        <dbReference type="Ensembl" id="ENSCABP00000028270.1"/>
    </source>
</evidence>
<reference evidence="2" key="2">
    <citation type="submission" date="2025-09" db="UniProtKB">
        <authorList>
            <consortium name="Ensembl"/>
        </authorList>
    </citation>
    <scope>IDENTIFICATION</scope>
</reference>
<proteinExistence type="predicted"/>
<name>A0A8C0QQL1_CHEAB</name>
<dbReference type="Proteomes" id="UP000694404">
    <property type="component" value="Unplaced"/>
</dbReference>
<evidence type="ECO:0008006" key="4">
    <source>
        <dbReference type="Google" id="ProtNLM"/>
    </source>
</evidence>
<evidence type="ECO:0000313" key="3">
    <source>
        <dbReference type="Proteomes" id="UP000694404"/>
    </source>
</evidence>
<protein>
    <recommendedName>
        <fullName evidence="4">HTH psq-type domain-containing protein</fullName>
    </recommendedName>
</protein>
<keyword evidence="3" id="KW-1185">Reference proteome</keyword>
<accession>A0A8C0QQL1</accession>
<evidence type="ECO:0000256" key="1">
    <source>
        <dbReference type="SAM" id="MobiDB-lite"/>
    </source>
</evidence>
<dbReference type="GeneTree" id="ENSGT00950000185052"/>
<sequence>MTLRPPTTSGAQPKKQRSVPTLEEKLTVLYLLRDGVSVSNMAHKYSHNESSIRAIKIREREIRQAMASSAPITAKVTNQVHDKTLVKTEKALNLWLKDMNRKLLQMI</sequence>
<dbReference type="AlphaFoldDB" id="A0A8C0QQL1"/>
<feature type="region of interest" description="Disordered" evidence="1">
    <location>
        <begin position="1"/>
        <end position="20"/>
    </location>
</feature>
<organism evidence="2 3">
    <name type="scientific">Chelonoidis abingdonii</name>
    <name type="common">Abingdon island giant tortoise</name>
    <name type="synonym">Testudo abingdonii</name>
    <dbReference type="NCBI Taxonomy" id="106734"/>
    <lineage>
        <taxon>Eukaryota</taxon>
        <taxon>Metazoa</taxon>
        <taxon>Chordata</taxon>
        <taxon>Craniata</taxon>
        <taxon>Vertebrata</taxon>
        <taxon>Euteleostomi</taxon>
        <taxon>Archelosauria</taxon>
        <taxon>Testudinata</taxon>
        <taxon>Testudines</taxon>
        <taxon>Cryptodira</taxon>
        <taxon>Durocryptodira</taxon>
        <taxon>Testudinoidea</taxon>
        <taxon>Testudinidae</taxon>
        <taxon>Chelonoidis</taxon>
    </lineage>
</organism>